<accession>A0A6C0DZS3</accession>
<dbReference type="AlphaFoldDB" id="A0A6C0DZS3"/>
<evidence type="ECO:0000313" key="1">
    <source>
        <dbReference type="EMBL" id="QHT21813.1"/>
    </source>
</evidence>
<protein>
    <submittedName>
        <fullName evidence="1">Uncharacterized protein</fullName>
    </submittedName>
</protein>
<name>A0A6C0DZS3_9ZZZZ</name>
<proteinExistence type="predicted"/>
<reference evidence="1" key="1">
    <citation type="journal article" date="2020" name="Nature">
        <title>Giant virus diversity and host interactions through global metagenomics.</title>
        <authorList>
            <person name="Schulz F."/>
            <person name="Roux S."/>
            <person name="Paez-Espino D."/>
            <person name="Jungbluth S."/>
            <person name="Walsh D.A."/>
            <person name="Denef V.J."/>
            <person name="McMahon K.D."/>
            <person name="Konstantinidis K.T."/>
            <person name="Eloe-Fadrosh E.A."/>
            <person name="Kyrpides N.C."/>
            <person name="Woyke T."/>
        </authorList>
    </citation>
    <scope>NUCLEOTIDE SEQUENCE</scope>
    <source>
        <strain evidence="1">GVMAG-M-3300023179-103</strain>
    </source>
</reference>
<sequence>MDYTKLLNKFIHIYNIQHNVKNSFFDGINDNEITSTNPQHEMLYEYLERHKELEKENSNYVDIYKPGVPIENDKNYDVYVIIDDNKLPIYLSLSFMSLLSYGVANFKEFFGWTIIKL</sequence>
<dbReference type="EMBL" id="MN739697">
    <property type="protein sequence ID" value="QHT21813.1"/>
    <property type="molecule type" value="Genomic_DNA"/>
</dbReference>
<organism evidence="1">
    <name type="scientific">viral metagenome</name>
    <dbReference type="NCBI Taxonomy" id="1070528"/>
    <lineage>
        <taxon>unclassified sequences</taxon>
        <taxon>metagenomes</taxon>
        <taxon>organismal metagenomes</taxon>
    </lineage>
</organism>